<dbReference type="Proteomes" id="UP000215134">
    <property type="component" value="Chromosome 1"/>
</dbReference>
<keyword evidence="2" id="KW-1185">Reference proteome</keyword>
<sequence length="213" mass="23766">MDAKMTVQAIASGLISIPEDIYLGVERTLQDFGLSDGRSFTQRRNMADDLRVMRALRNLIRDRNTIRKVAELIVNDVLDRLPQPTLQKIHDKLVGGGITFASRAALQIAISTYLGTKVLGGMLLPVMTKLAVRGTTGAMLGGIVTQGLISRACSTSRRLQHENPGLWRRLSVHDYDMLYFLFEEPLKPYIAAGRELRNNPQNTEKFISAIENI</sequence>
<reference evidence="1 2" key="1">
    <citation type="submission" date="2017-06" db="EMBL/GenBank/DDBJ databases">
        <authorList>
            <consortium name="Pathogen Informatics"/>
        </authorList>
    </citation>
    <scope>NUCLEOTIDE SEQUENCE [LARGE SCALE GENOMIC DNA]</scope>
    <source>
        <strain evidence="1 2">NCTC12148</strain>
    </source>
</reference>
<dbReference type="KEGG" id="sfj:SAMEA4384070_3409"/>
<name>A0A240C6A7_SERFI</name>
<evidence type="ECO:0000313" key="1">
    <source>
        <dbReference type="EMBL" id="SNW03641.1"/>
    </source>
</evidence>
<dbReference type="GeneID" id="75028548"/>
<organism evidence="1 2">
    <name type="scientific">Serratia ficaria</name>
    <dbReference type="NCBI Taxonomy" id="61651"/>
    <lineage>
        <taxon>Bacteria</taxon>
        <taxon>Pseudomonadati</taxon>
        <taxon>Pseudomonadota</taxon>
        <taxon>Gammaproteobacteria</taxon>
        <taxon>Enterobacterales</taxon>
        <taxon>Yersiniaceae</taxon>
        <taxon>Serratia</taxon>
    </lineage>
</organism>
<proteinExistence type="predicted"/>
<protein>
    <submittedName>
        <fullName evidence="1">Uncharacterized protein</fullName>
    </submittedName>
</protein>
<gene>
    <name evidence="1" type="ORF">SAMEA4384070_03409</name>
</gene>
<dbReference type="RefSeq" id="WP_181907831.1">
    <property type="nucleotide sequence ID" value="NZ_CAMIQD010000001.1"/>
</dbReference>
<accession>A0A240C6A7</accession>
<dbReference type="EMBL" id="LT906479">
    <property type="protein sequence ID" value="SNW03641.1"/>
    <property type="molecule type" value="Genomic_DNA"/>
</dbReference>
<evidence type="ECO:0000313" key="2">
    <source>
        <dbReference type="Proteomes" id="UP000215134"/>
    </source>
</evidence>
<dbReference type="AlphaFoldDB" id="A0A240C6A7"/>